<dbReference type="Proteomes" id="UP001469553">
    <property type="component" value="Unassembled WGS sequence"/>
</dbReference>
<name>A0ABV0ZXX7_9TELE</name>
<keyword evidence="1" id="KW-0812">Transmembrane</keyword>
<proteinExistence type="predicted"/>
<accession>A0ABV0ZXX7</accession>
<reference evidence="2 3" key="1">
    <citation type="submission" date="2021-06" db="EMBL/GenBank/DDBJ databases">
        <authorList>
            <person name="Palmer J.M."/>
        </authorList>
    </citation>
    <scope>NUCLEOTIDE SEQUENCE [LARGE SCALE GENOMIC DNA]</scope>
    <source>
        <strain evidence="2 3">AS_MEX2019</strain>
        <tissue evidence="2">Muscle</tissue>
    </source>
</reference>
<evidence type="ECO:0000256" key="1">
    <source>
        <dbReference type="SAM" id="Phobius"/>
    </source>
</evidence>
<keyword evidence="1" id="KW-1133">Transmembrane helix</keyword>
<feature type="transmembrane region" description="Helical" evidence="1">
    <location>
        <begin position="62"/>
        <end position="83"/>
    </location>
</feature>
<protein>
    <submittedName>
        <fullName evidence="2">Uncharacterized protein</fullName>
    </submittedName>
</protein>
<dbReference type="EMBL" id="JAHRIP010076036">
    <property type="protein sequence ID" value="MEQ2310770.1"/>
    <property type="molecule type" value="Genomic_DNA"/>
</dbReference>
<organism evidence="2 3">
    <name type="scientific">Ameca splendens</name>
    <dbReference type="NCBI Taxonomy" id="208324"/>
    <lineage>
        <taxon>Eukaryota</taxon>
        <taxon>Metazoa</taxon>
        <taxon>Chordata</taxon>
        <taxon>Craniata</taxon>
        <taxon>Vertebrata</taxon>
        <taxon>Euteleostomi</taxon>
        <taxon>Actinopterygii</taxon>
        <taxon>Neopterygii</taxon>
        <taxon>Teleostei</taxon>
        <taxon>Neoteleostei</taxon>
        <taxon>Acanthomorphata</taxon>
        <taxon>Ovalentaria</taxon>
        <taxon>Atherinomorphae</taxon>
        <taxon>Cyprinodontiformes</taxon>
        <taxon>Goodeidae</taxon>
        <taxon>Ameca</taxon>
    </lineage>
</organism>
<gene>
    <name evidence="2" type="ORF">AMECASPLE_012638</name>
</gene>
<comment type="caution">
    <text evidence="2">The sequence shown here is derived from an EMBL/GenBank/DDBJ whole genome shotgun (WGS) entry which is preliminary data.</text>
</comment>
<sequence>MPRSGWRKDTPIATQAWSSAAPKSLEHILKCRHIFDEVIAQMKFRGPLLICDKLIVKKMQNIYTHLLHLILLVVQCIVGYLAAHHAFFQLVCVCNGKNIHGCEYFCTVL</sequence>
<keyword evidence="3" id="KW-1185">Reference proteome</keyword>
<evidence type="ECO:0000313" key="3">
    <source>
        <dbReference type="Proteomes" id="UP001469553"/>
    </source>
</evidence>
<evidence type="ECO:0000313" key="2">
    <source>
        <dbReference type="EMBL" id="MEQ2310770.1"/>
    </source>
</evidence>
<keyword evidence="1" id="KW-0472">Membrane</keyword>